<dbReference type="GO" id="GO:0008270">
    <property type="term" value="F:zinc ion binding"/>
    <property type="evidence" value="ECO:0007669"/>
    <property type="project" value="UniProtKB-KW"/>
</dbReference>
<evidence type="ECO:0000259" key="2">
    <source>
        <dbReference type="PROSITE" id="PS50089"/>
    </source>
</evidence>
<dbReference type="EMBL" id="CAUJNA010001591">
    <property type="protein sequence ID" value="CAJ1387877.1"/>
    <property type="molecule type" value="Genomic_DNA"/>
</dbReference>
<sequence length="180" mass="20101">MASSECCICYEVGPQVRALRCKHPVCTECCRKMRGTSCPLCRQTIDPSLLLELRIVHSQKRAYSFDLALPILQQPGVPQFFSTEHYPAGLSQDFELCVPPAALRAVIQGLNLEIAFVDTKFSCCNGLGPMLARQKLLRAIEKQNAAWRLANIPCYLSLSPGWGISQSTLFVQWDPDRDVI</sequence>
<protein>
    <recommendedName>
        <fullName evidence="2">RING-type domain-containing protein</fullName>
    </recommendedName>
</protein>
<keyword evidence="4" id="KW-1185">Reference proteome</keyword>
<comment type="caution">
    <text evidence="3">The sequence shown here is derived from an EMBL/GenBank/DDBJ whole genome shotgun (WGS) entry which is preliminary data.</text>
</comment>
<keyword evidence="1" id="KW-0863">Zinc-finger</keyword>
<evidence type="ECO:0000256" key="1">
    <source>
        <dbReference type="PROSITE-ProRule" id="PRU00175"/>
    </source>
</evidence>
<dbReference type="SMART" id="SM00184">
    <property type="entry name" value="RING"/>
    <property type="match status" value="1"/>
</dbReference>
<reference evidence="3" key="1">
    <citation type="submission" date="2023-08" db="EMBL/GenBank/DDBJ databases">
        <authorList>
            <person name="Chen Y."/>
            <person name="Shah S."/>
            <person name="Dougan E. K."/>
            <person name="Thang M."/>
            <person name="Chan C."/>
        </authorList>
    </citation>
    <scope>NUCLEOTIDE SEQUENCE</scope>
</reference>
<evidence type="ECO:0000313" key="4">
    <source>
        <dbReference type="Proteomes" id="UP001178507"/>
    </source>
</evidence>
<dbReference type="SUPFAM" id="SSF57850">
    <property type="entry name" value="RING/U-box"/>
    <property type="match status" value="1"/>
</dbReference>
<dbReference type="PROSITE" id="PS50089">
    <property type="entry name" value="ZF_RING_2"/>
    <property type="match status" value="1"/>
</dbReference>
<dbReference type="InterPro" id="IPR001841">
    <property type="entry name" value="Znf_RING"/>
</dbReference>
<dbReference type="Proteomes" id="UP001178507">
    <property type="component" value="Unassembled WGS sequence"/>
</dbReference>
<gene>
    <name evidence="3" type="ORF">EVOR1521_LOCUS13856</name>
</gene>
<organism evidence="3 4">
    <name type="scientific">Effrenium voratum</name>
    <dbReference type="NCBI Taxonomy" id="2562239"/>
    <lineage>
        <taxon>Eukaryota</taxon>
        <taxon>Sar</taxon>
        <taxon>Alveolata</taxon>
        <taxon>Dinophyceae</taxon>
        <taxon>Suessiales</taxon>
        <taxon>Symbiodiniaceae</taxon>
        <taxon>Effrenium</taxon>
    </lineage>
</organism>
<dbReference type="AlphaFoldDB" id="A0AA36II50"/>
<dbReference type="InterPro" id="IPR013083">
    <property type="entry name" value="Znf_RING/FYVE/PHD"/>
</dbReference>
<proteinExistence type="predicted"/>
<dbReference type="Gene3D" id="3.30.40.10">
    <property type="entry name" value="Zinc/RING finger domain, C3HC4 (zinc finger)"/>
    <property type="match status" value="1"/>
</dbReference>
<dbReference type="Pfam" id="PF13920">
    <property type="entry name" value="zf-C3HC4_3"/>
    <property type="match status" value="1"/>
</dbReference>
<name>A0AA36II50_9DINO</name>
<feature type="domain" description="RING-type" evidence="2">
    <location>
        <begin position="6"/>
        <end position="42"/>
    </location>
</feature>
<keyword evidence="1" id="KW-0479">Metal-binding</keyword>
<keyword evidence="1" id="KW-0862">Zinc</keyword>
<accession>A0AA36II50</accession>
<evidence type="ECO:0000313" key="3">
    <source>
        <dbReference type="EMBL" id="CAJ1387877.1"/>
    </source>
</evidence>